<keyword evidence="1" id="KW-0732">Signal</keyword>
<dbReference type="Pfam" id="PF02872">
    <property type="entry name" value="5_nucleotid_C"/>
    <property type="match status" value="1"/>
</dbReference>
<dbReference type="PRINTS" id="PR01607">
    <property type="entry name" value="APYRASEFAMLY"/>
</dbReference>
<proteinExistence type="predicted"/>
<reference evidence="4" key="1">
    <citation type="submission" date="2018-05" db="EMBL/GenBank/DDBJ databases">
        <authorList>
            <person name="Lanie J.A."/>
            <person name="Ng W.-L."/>
            <person name="Kazmierczak K.M."/>
            <person name="Andrzejewski T.M."/>
            <person name="Davidsen T.M."/>
            <person name="Wayne K.J."/>
            <person name="Tettelin H."/>
            <person name="Glass J.I."/>
            <person name="Rusch D."/>
            <person name="Podicherti R."/>
            <person name="Tsui H.-C.T."/>
            <person name="Winkler M.E."/>
        </authorList>
    </citation>
    <scope>NUCLEOTIDE SEQUENCE</scope>
</reference>
<dbReference type="InterPro" id="IPR029052">
    <property type="entry name" value="Metallo-depent_PP-like"/>
</dbReference>
<dbReference type="Gene3D" id="3.90.780.10">
    <property type="entry name" value="5'-Nucleotidase, C-terminal domain"/>
    <property type="match status" value="1"/>
</dbReference>
<dbReference type="SUPFAM" id="SSF55816">
    <property type="entry name" value="5'-nucleotidase (syn. UDP-sugar hydrolase), C-terminal domain"/>
    <property type="match status" value="1"/>
</dbReference>
<evidence type="ECO:0000259" key="3">
    <source>
        <dbReference type="Pfam" id="PF02872"/>
    </source>
</evidence>
<protein>
    <recommendedName>
        <fullName evidence="5">5'-Nucleotidase C-terminal domain-containing protein</fullName>
    </recommendedName>
</protein>
<dbReference type="PANTHER" id="PTHR11575">
    <property type="entry name" value="5'-NUCLEOTIDASE-RELATED"/>
    <property type="match status" value="1"/>
</dbReference>
<evidence type="ECO:0000256" key="1">
    <source>
        <dbReference type="ARBA" id="ARBA00022729"/>
    </source>
</evidence>
<dbReference type="EMBL" id="UINC01066923">
    <property type="protein sequence ID" value="SVB98102.1"/>
    <property type="molecule type" value="Genomic_DNA"/>
</dbReference>
<dbReference type="SUPFAM" id="SSF56300">
    <property type="entry name" value="Metallo-dependent phosphatases"/>
    <property type="match status" value="1"/>
</dbReference>
<feature type="non-terminal residue" evidence="4">
    <location>
        <position position="446"/>
    </location>
</feature>
<evidence type="ECO:0008006" key="5">
    <source>
        <dbReference type="Google" id="ProtNLM"/>
    </source>
</evidence>
<dbReference type="GO" id="GO:0016787">
    <property type="term" value="F:hydrolase activity"/>
    <property type="evidence" value="ECO:0007669"/>
    <property type="project" value="InterPro"/>
</dbReference>
<dbReference type="PANTHER" id="PTHR11575:SF24">
    <property type="entry name" value="5'-NUCLEOTIDASE"/>
    <property type="match status" value="1"/>
</dbReference>
<evidence type="ECO:0000259" key="2">
    <source>
        <dbReference type="Pfam" id="PF00149"/>
    </source>
</evidence>
<accession>A0A382IFQ8</accession>
<gene>
    <name evidence="4" type="ORF">METZ01_LOCUS250956</name>
</gene>
<dbReference type="InterPro" id="IPR004843">
    <property type="entry name" value="Calcineurin-like_PHP"/>
</dbReference>
<dbReference type="InterPro" id="IPR036907">
    <property type="entry name" value="5'-Nucleotdase_C_sf"/>
</dbReference>
<sequence length="446" mass="48996">ATIRFILTGDMPEFTSEDGRGGYAKLASVAKTFKKKTKRNIRSLLIHAGDAYSPSLLSGLDKGKSTVDMLNAVGVDYMVLGNHEWDFGPEITRERVWQSNFTVLASNVIDNEGLPVDGTVRTAMEVVGPFRVGIMGLVTPNVKDVSSPETDQFLPIMDTAKELAKELKGQGANLIVAIGHLDFVEDMEILQSGLVDVLLSGQDHYHIFFDNGRDVWMDAGEDAEKVGVLDVHMKSYMKRGKKRFSWEADMRYVDTKHIKEDKAIASKVKSYEDLLGKELDIKIGETLSELDSRKKTVRTEEAAIGNLIIDAMREGVKAEIGITNGGGIRAKKIYAPGTKISRRDILSELPFGNVVVKLGLTGSQIWEALENGVSQVEQNSGRFPQVSGMSFTWNPKAEVGSRVVSVEFGGRPMSKYKTYTLATNDFLAKGGDGYSVFKKGKVIIDA</sequence>
<feature type="domain" description="5'-Nucleotidase C-terminal" evidence="3">
    <location>
        <begin position="291"/>
        <end position="438"/>
    </location>
</feature>
<dbReference type="InterPro" id="IPR006179">
    <property type="entry name" value="5_nucleotidase/apyrase"/>
</dbReference>
<dbReference type="AlphaFoldDB" id="A0A382IFQ8"/>
<dbReference type="InterPro" id="IPR008334">
    <property type="entry name" value="5'-Nucleotdase_C"/>
</dbReference>
<evidence type="ECO:0000313" key="4">
    <source>
        <dbReference type="EMBL" id="SVB98102.1"/>
    </source>
</evidence>
<feature type="domain" description="Calcineurin-like phosphoesterase" evidence="2">
    <location>
        <begin position="3"/>
        <end position="118"/>
    </location>
</feature>
<dbReference type="Pfam" id="PF00149">
    <property type="entry name" value="Metallophos"/>
    <property type="match status" value="1"/>
</dbReference>
<name>A0A382IFQ8_9ZZZZ</name>
<organism evidence="4">
    <name type="scientific">marine metagenome</name>
    <dbReference type="NCBI Taxonomy" id="408172"/>
    <lineage>
        <taxon>unclassified sequences</taxon>
        <taxon>metagenomes</taxon>
        <taxon>ecological metagenomes</taxon>
    </lineage>
</organism>
<dbReference type="GO" id="GO:0009166">
    <property type="term" value="P:nucleotide catabolic process"/>
    <property type="evidence" value="ECO:0007669"/>
    <property type="project" value="InterPro"/>
</dbReference>
<dbReference type="Gene3D" id="3.60.21.10">
    <property type="match status" value="1"/>
</dbReference>
<feature type="non-terminal residue" evidence="4">
    <location>
        <position position="1"/>
    </location>
</feature>